<name>A0A1S9ZIN5_9GAMM</name>
<protein>
    <recommendedName>
        <fullName evidence="4">ADP/GDP-polyphosphate phosphotransferase</fullName>
        <ecNumber evidence="4">2.7.4.-</ecNumber>
    </recommendedName>
    <alternativeName>
        <fullName evidence="4">Polyphosphate kinase PPK2</fullName>
    </alternativeName>
</protein>
<dbReference type="NCBIfam" id="TIGR03707">
    <property type="entry name" value="PPK2_P_aer"/>
    <property type="match status" value="1"/>
</dbReference>
<dbReference type="PANTHER" id="PTHR34383:SF1">
    <property type="entry name" value="ADP-POLYPHOSPHATE PHOSPHOTRANSFERASE"/>
    <property type="match status" value="1"/>
</dbReference>
<keyword evidence="3 4" id="KW-0418">Kinase</keyword>
<feature type="compositionally biased region" description="Low complexity" evidence="5">
    <location>
        <begin position="1"/>
        <end position="36"/>
    </location>
</feature>
<evidence type="ECO:0000256" key="1">
    <source>
        <dbReference type="ARBA" id="ARBA00009924"/>
    </source>
</evidence>
<dbReference type="Pfam" id="PF03976">
    <property type="entry name" value="PPK2"/>
    <property type="match status" value="1"/>
</dbReference>
<gene>
    <name evidence="7" type="ORF">B0180_07080</name>
</gene>
<reference evidence="7 8" key="1">
    <citation type="submission" date="2017-02" db="EMBL/GenBank/DDBJ databases">
        <title>Draft genome sequence of Moraxella canis CCUG 8415A type strain.</title>
        <authorList>
            <person name="Engstrom-Jakobsson H."/>
            <person name="Salva-Serra F."/>
            <person name="Thorell K."/>
            <person name="Gonzales-Siles L."/>
            <person name="Karlsson R."/>
            <person name="Boulund F."/>
            <person name="Engstrand L."/>
            <person name="Moore E."/>
        </authorList>
    </citation>
    <scope>NUCLEOTIDE SEQUENCE [LARGE SCALE GENOMIC DNA]</scope>
    <source>
        <strain evidence="7 8">CCUG 8415A</strain>
    </source>
</reference>
<comment type="subunit">
    <text evidence="4">Homotetramer.</text>
</comment>
<dbReference type="EC" id="2.7.4.-" evidence="4"/>
<proteinExistence type="inferred from homology"/>
<comment type="caution">
    <text evidence="7">The sequence shown here is derived from an EMBL/GenBank/DDBJ whole genome shotgun (WGS) entry which is preliminary data.</text>
</comment>
<keyword evidence="2 4" id="KW-0808">Transferase</keyword>
<dbReference type="AlphaFoldDB" id="A0A1S9ZIN5"/>
<evidence type="ECO:0000256" key="2">
    <source>
        <dbReference type="ARBA" id="ARBA00022679"/>
    </source>
</evidence>
<comment type="similarity">
    <text evidence="1 4">Belongs to the polyphosphate kinase 2 (PPK2) family. Class I subfamily.</text>
</comment>
<accession>A0A1S9ZIN5</accession>
<comment type="function">
    <text evidence="4">Uses inorganic polyphosphate (polyP) as a donor to convert GDP to GTP or ADP to ATP.</text>
</comment>
<evidence type="ECO:0000256" key="3">
    <source>
        <dbReference type="ARBA" id="ARBA00022777"/>
    </source>
</evidence>
<dbReference type="GO" id="GO:0008976">
    <property type="term" value="F:polyphosphate kinase activity"/>
    <property type="evidence" value="ECO:0007669"/>
    <property type="project" value="UniProtKB-UniRule"/>
</dbReference>
<dbReference type="Proteomes" id="UP000190322">
    <property type="component" value="Unassembled WGS sequence"/>
</dbReference>
<organism evidence="7 8">
    <name type="scientific">Moraxella canis</name>
    <dbReference type="NCBI Taxonomy" id="90239"/>
    <lineage>
        <taxon>Bacteria</taxon>
        <taxon>Pseudomonadati</taxon>
        <taxon>Pseudomonadota</taxon>
        <taxon>Gammaproteobacteria</taxon>
        <taxon>Moraxellales</taxon>
        <taxon>Moraxellaceae</taxon>
        <taxon>Moraxella</taxon>
    </lineage>
</organism>
<evidence type="ECO:0000256" key="4">
    <source>
        <dbReference type="RuleBase" id="RU369062"/>
    </source>
</evidence>
<dbReference type="InterPro" id="IPR027417">
    <property type="entry name" value="P-loop_NTPase"/>
</dbReference>
<evidence type="ECO:0000256" key="5">
    <source>
        <dbReference type="SAM" id="MobiDB-lite"/>
    </source>
</evidence>
<dbReference type="EMBL" id="MUXT01000008">
    <property type="protein sequence ID" value="OOR83314.1"/>
    <property type="molecule type" value="Genomic_DNA"/>
</dbReference>
<evidence type="ECO:0000313" key="7">
    <source>
        <dbReference type="EMBL" id="OOR83314.1"/>
    </source>
</evidence>
<evidence type="ECO:0000313" key="8">
    <source>
        <dbReference type="Proteomes" id="UP000190322"/>
    </source>
</evidence>
<feature type="region of interest" description="Disordered" evidence="5">
    <location>
        <begin position="1"/>
        <end position="43"/>
    </location>
</feature>
<dbReference type="GO" id="GO:0006793">
    <property type="term" value="P:phosphorus metabolic process"/>
    <property type="evidence" value="ECO:0007669"/>
    <property type="project" value="InterPro"/>
</dbReference>
<dbReference type="RefSeq" id="WP_078256291.1">
    <property type="nucleotide sequence ID" value="NZ_MUXT01000008.1"/>
</dbReference>
<dbReference type="Gene3D" id="3.40.50.300">
    <property type="entry name" value="P-loop containing nucleotide triphosphate hydrolases"/>
    <property type="match status" value="1"/>
</dbReference>
<dbReference type="InterPro" id="IPR022488">
    <property type="entry name" value="PPK2-related"/>
</dbReference>
<feature type="domain" description="Polyphosphate kinase-2-related" evidence="6">
    <location>
        <begin position="112"/>
        <end position="337"/>
    </location>
</feature>
<dbReference type="PANTHER" id="PTHR34383">
    <property type="entry name" value="POLYPHOSPHATE:AMP PHOSPHOTRANSFERASE-RELATED"/>
    <property type="match status" value="1"/>
</dbReference>
<evidence type="ECO:0000259" key="6">
    <source>
        <dbReference type="Pfam" id="PF03976"/>
    </source>
</evidence>
<sequence>MTTTPKPKTAATSSTTDATAPKKTTSTRAKASTTTEAKPKPSKAEVIMAQTVGQLEELLEHATPEELTEFGEALKEYLPAAQIISQVRTDKSRDTQLSDNWREGGYPYKYRLSRKNYEAQKYKLQIELLKLQHHIKTTGQKLVIIFEGRDAAGKGGTIKRFMEHLNPRGARVVALEKPTEQERGQWYFQRYVQHLPTAGEIVLFDRSWYNRAVVERVMGFCTDEEYRIFMHQVPEFEKHLVESGIHLVKFWFSVSREEQRARFASRENDPLKQWKLSPVDKASLNKWDDYTLAKEAMFFNTDTAEAPWIVIKSDCKKRARLNAMRYVLNKLTYENKDTSQIGNIDPLIVGRAGALYEMDERTDLTVGAQLPIRTAVNLTTKPASKPANKTSAAE</sequence>
<dbReference type="SUPFAM" id="SSF52540">
    <property type="entry name" value="P-loop containing nucleoside triphosphate hydrolases"/>
    <property type="match status" value="1"/>
</dbReference>
<dbReference type="InterPro" id="IPR022486">
    <property type="entry name" value="PPK2_PA0141"/>
</dbReference>